<dbReference type="STRING" id="28141.CSK29544_01330"/>
<evidence type="ECO:0000313" key="4">
    <source>
        <dbReference type="Proteomes" id="UP000244856"/>
    </source>
</evidence>
<comment type="caution">
    <text evidence="3">The sequence shown here is derived from an EMBL/GenBank/DDBJ whole genome shotgun (WGS) entry which is preliminary data.</text>
</comment>
<dbReference type="SUPFAM" id="SSF160272">
    <property type="entry name" value="Shew3726-like"/>
    <property type="match status" value="1"/>
</dbReference>
<evidence type="ECO:0000313" key="3">
    <source>
        <dbReference type="EMBL" id="PUW01364.1"/>
    </source>
</evidence>
<dbReference type="InterPro" id="IPR009962">
    <property type="entry name" value="DUF1488"/>
</dbReference>
<dbReference type="EMBL" id="JABTXY010000012">
    <property type="protein sequence ID" value="NYV41841.1"/>
    <property type="molecule type" value="Genomic_DNA"/>
</dbReference>
<dbReference type="InterPro" id="IPR036692">
    <property type="entry name" value="Shew3726-like_sf"/>
</dbReference>
<dbReference type="OMA" id="MNQSIQF"/>
<evidence type="ECO:0000313" key="6">
    <source>
        <dbReference type="Proteomes" id="UP000548673"/>
    </source>
</evidence>
<reference evidence="1 5" key="2">
    <citation type="submission" date="2019-09" db="EMBL/GenBank/DDBJ databases">
        <title>Prevalence, distribution, and phylogeny of type two toxin-antitoxin genes possessed by Cronobacter species where C. sakazakii homologs follow sequence type lineages.</title>
        <authorList>
            <person name="Finkelstein S."/>
            <person name="Negrete F."/>
            <person name="Jang H."/>
            <person name="Gopinath G.R."/>
            <person name="Tall B.D."/>
        </authorList>
    </citation>
    <scope>NUCLEOTIDE SEQUENCE [LARGE SCALE GENOMIC DNA]</scope>
    <source>
        <strain evidence="1 5">MOD1_Comp4</strain>
    </source>
</reference>
<dbReference type="KEGG" id="csj:CSK29544_01330"/>
<dbReference type="Proteomes" id="UP000548673">
    <property type="component" value="Unassembled WGS sequence"/>
</dbReference>
<dbReference type="GeneID" id="56733041"/>
<proteinExistence type="predicted"/>
<accession>A0A2S9U7M9</accession>
<dbReference type="Gene3D" id="3.30.160.140">
    <property type="entry name" value="Shew3726-like"/>
    <property type="match status" value="1"/>
</dbReference>
<sequence length="85" mass="9756">MNQAIQFPDREHWDEQRQAVCFPALVSGMVLTCAIAQPVLVARFSGTSPEEWIAAFRQHRWDLEEEAEQLIAAQAEDDQGWVWLS</sequence>
<evidence type="ECO:0000313" key="2">
    <source>
        <dbReference type="EMBL" id="NYV41841.1"/>
    </source>
</evidence>
<evidence type="ECO:0000313" key="1">
    <source>
        <dbReference type="EMBL" id="KAB0875540.1"/>
    </source>
</evidence>
<gene>
    <name evidence="3" type="ORF">B7T07_21110</name>
    <name evidence="1" type="ORF">FZI38_20115</name>
    <name evidence="2" type="ORF">HRR37_05425</name>
</gene>
<dbReference type="Proteomes" id="UP000244856">
    <property type="component" value="Unassembled WGS sequence"/>
</dbReference>
<protein>
    <submittedName>
        <fullName evidence="3">DUF1488 domain-containing protein</fullName>
    </submittedName>
</protein>
<reference evidence="3 4" key="1">
    <citation type="submission" date="2017-04" db="EMBL/GenBank/DDBJ databases">
        <title>Cronobacter sakazakii, ST83 Lineage Isolates.</title>
        <authorList>
            <person name="Chase H."/>
            <person name="Tall B."/>
            <person name="Gopinath G."/>
            <person name="Lehner A."/>
        </authorList>
    </citation>
    <scope>NUCLEOTIDE SEQUENCE [LARGE SCALE GENOMIC DNA]</scope>
    <source>
        <strain evidence="3 4">MOD1_Comp15</strain>
    </source>
</reference>
<reference evidence="2 6" key="3">
    <citation type="submission" date="2020-05" db="EMBL/GenBank/DDBJ databases">
        <title>The draft genome of Cronobacter sakazakii strain 145005.</title>
        <authorList>
            <person name="Yang J."/>
            <person name="Liu L."/>
            <person name="Feng Y."/>
            <person name="Zong Z."/>
        </authorList>
    </citation>
    <scope>NUCLEOTIDE SEQUENCE [LARGE SCALE GENOMIC DNA]</scope>
    <source>
        <strain evidence="2 6">145005</strain>
    </source>
</reference>
<dbReference type="AlphaFoldDB" id="A0A2S9U7M9"/>
<dbReference type="Proteomes" id="UP000439917">
    <property type="component" value="Unassembled WGS sequence"/>
</dbReference>
<organism evidence="3 4">
    <name type="scientific">Cronobacter sakazakii</name>
    <name type="common">Enterobacter sakazakii</name>
    <dbReference type="NCBI Taxonomy" id="28141"/>
    <lineage>
        <taxon>Bacteria</taxon>
        <taxon>Pseudomonadati</taxon>
        <taxon>Pseudomonadota</taxon>
        <taxon>Gammaproteobacteria</taxon>
        <taxon>Enterobacterales</taxon>
        <taxon>Enterobacteriaceae</taxon>
        <taxon>Cronobacter</taxon>
    </lineage>
</organism>
<dbReference type="EMBL" id="WAGF01000021">
    <property type="protein sequence ID" value="KAB0875540.1"/>
    <property type="molecule type" value="Genomic_DNA"/>
</dbReference>
<name>A0A2S9U7M9_CROSK</name>
<dbReference type="EMBL" id="NCTU01000025">
    <property type="protein sequence ID" value="PUW01364.1"/>
    <property type="molecule type" value="Genomic_DNA"/>
</dbReference>
<evidence type="ECO:0000313" key="5">
    <source>
        <dbReference type="Proteomes" id="UP000439917"/>
    </source>
</evidence>
<dbReference type="RefSeq" id="WP_004388638.1">
    <property type="nucleotide sequence ID" value="NZ_CABMLV010000001.1"/>
</dbReference>
<dbReference type="Pfam" id="PF07369">
    <property type="entry name" value="DUF1488"/>
    <property type="match status" value="1"/>
</dbReference>